<dbReference type="OrthoDB" id="2446246at2759"/>
<dbReference type="PANTHER" id="PTHR47718">
    <property type="entry name" value="OS01G0519700 PROTEIN"/>
    <property type="match status" value="1"/>
</dbReference>
<name>A0A015IH60_RHIIW</name>
<proteinExistence type="predicted"/>
<dbReference type="InterPro" id="IPR007527">
    <property type="entry name" value="Znf_SWIM"/>
</dbReference>
<dbReference type="GO" id="GO:0008270">
    <property type="term" value="F:zinc ion binding"/>
    <property type="evidence" value="ECO:0007669"/>
    <property type="project" value="UniProtKB-KW"/>
</dbReference>
<evidence type="ECO:0000259" key="3">
    <source>
        <dbReference type="PROSITE" id="PS50966"/>
    </source>
</evidence>
<evidence type="ECO:0000313" key="5">
    <source>
        <dbReference type="Proteomes" id="UP000022910"/>
    </source>
</evidence>
<feature type="compositionally biased region" description="Basic residues" evidence="2">
    <location>
        <begin position="787"/>
        <end position="802"/>
    </location>
</feature>
<dbReference type="InterPro" id="IPR018289">
    <property type="entry name" value="MULE_transposase_dom"/>
</dbReference>
<gene>
    <name evidence="4" type="ORF">RirG_244510</name>
</gene>
<feature type="domain" description="SWIM-type" evidence="3">
    <location>
        <begin position="612"/>
        <end position="646"/>
    </location>
</feature>
<organism evidence="4 5">
    <name type="scientific">Rhizophagus irregularis (strain DAOM 197198w)</name>
    <name type="common">Glomus intraradices</name>
    <dbReference type="NCBI Taxonomy" id="1432141"/>
    <lineage>
        <taxon>Eukaryota</taxon>
        <taxon>Fungi</taxon>
        <taxon>Fungi incertae sedis</taxon>
        <taxon>Mucoromycota</taxon>
        <taxon>Glomeromycotina</taxon>
        <taxon>Glomeromycetes</taxon>
        <taxon>Glomerales</taxon>
        <taxon>Glomeraceae</taxon>
        <taxon>Rhizophagus</taxon>
    </lineage>
</organism>
<dbReference type="PANTHER" id="PTHR47718:SF3">
    <property type="entry name" value="PROTEIN FAR1-RELATED SEQUENCE 5-LIKE"/>
    <property type="match status" value="1"/>
</dbReference>
<keyword evidence="5" id="KW-1185">Reference proteome</keyword>
<dbReference type="Pfam" id="PF03101">
    <property type="entry name" value="FAR1"/>
    <property type="match status" value="1"/>
</dbReference>
<dbReference type="STRING" id="1432141.A0A015IH60"/>
<sequence>MTSHNISTPFHIEENVHDHTNDFEILKDTSDDTQTIISSEKEVLNEFFEDDYEEIENLEPLYPITLEMTFTNWKKLDEFLENHGLERGFAFTITHSDKDKEDGFPRRRIYACSKGRSYNQQKNAHTDENRNRGHHTTDCKFHVNAYRRKKDNLIHITKIDGEHNHDLVDNIRMVTPHFRKLTPEMYDDVALFAACGVRAGTIIEVLQHKYPEKYIHARNIYNLVQTLRHQNQTTSDAGSMYLALMNQQQENPTFHVDARFEGHDNHLVGLCWMSPNQQELWAHFHDVILLDTTAKTNRFSMILCVVILVDNHNRSRLAATAIVSDETKDTFSWLFASISKATGGLAPSLLYTDADPAMIAAARSSWPATKHHFCLFHIRKNLEKHFLSKYHGEKWKKFFATFCSTRNSRVESIFEERWTTLLNEYPDAKNYLQRQLYPCREAWALCFTHRAFNAGIQSTQRVESYNGIIKNNVSGSSSLIELERTIERLLEKESRYVRLNETIGKLPVSQEEDYHNHYFKEVDVLCQQFLTPAVLKLQRHEMNRSMHYRCHIANLENELQKQETAESPTGMFSEDMFDACVIELAQLIADLDLTRINELWRVSSINKKSKHFIVLYDNTMHLCTCLTLISHGLVCRHFFAVMLVSSISKFHIGLIPRRWYTNAKVMEMDLIFLHTPAISVISDNEFGTVEYMVEVDLSHLENIRGHHIFTKEICQEMTRKQQWGKTFGIMKKTLDLAIETGRIEELYELHENLAKELESEMVQIVQGDHNTEFAQTISNPVRIITKGRKPKNMSGNKGKRKQIHESTNNKENNIAEELSHKKLRKALNTVDEELNVNVDGESSKSKSRRCGTCNQIGHNMRTCPKKN</sequence>
<feature type="region of interest" description="Disordered" evidence="2">
    <location>
        <begin position="787"/>
        <end position="814"/>
    </location>
</feature>
<reference evidence="4 5" key="1">
    <citation type="submission" date="2014-02" db="EMBL/GenBank/DDBJ databases">
        <title>Single nucleus genome sequencing reveals high similarity among nuclei of an endomycorrhizal fungus.</title>
        <authorList>
            <person name="Lin K."/>
            <person name="Geurts R."/>
            <person name="Zhang Z."/>
            <person name="Limpens E."/>
            <person name="Saunders D.G."/>
            <person name="Mu D."/>
            <person name="Pang E."/>
            <person name="Cao H."/>
            <person name="Cha H."/>
            <person name="Lin T."/>
            <person name="Zhou Q."/>
            <person name="Shang Y."/>
            <person name="Li Y."/>
            <person name="Ivanov S."/>
            <person name="Sharma T."/>
            <person name="Velzen R.V."/>
            <person name="Ruijter N.D."/>
            <person name="Aanen D.K."/>
            <person name="Win J."/>
            <person name="Kamoun S."/>
            <person name="Bisseling T."/>
            <person name="Huang S."/>
        </authorList>
    </citation>
    <scope>NUCLEOTIDE SEQUENCE [LARGE SCALE GENOMIC DNA]</scope>
    <source>
        <strain evidence="5">DAOM197198w</strain>
    </source>
</reference>
<protein>
    <recommendedName>
        <fullName evidence="3">SWIM-type domain-containing protein</fullName>
    </recommendedName>
</protein>
<keyword evidence="1" id="KW-0863">Zinc-finger</keyword>
<keyword evidence="1" id="KW-0479">Metal-binding</keyword>
<accession>A0A015IH60</accession>
<dbReference type="EMBL" id="JEMT01028935">
    <property type="protein sequence ID" value="EXX53375.1"/>
    <property type="molecule type" value="Genomic_DNA"/>
</dbReference>
<evidence type="ECO:0000313" key="4">
    <source>
        <dbReference type="EMBL" id="EXX53375.1"/>
    </source>
</evidence>
<evidence type="ECO:0000256" key="2">
    <source>
        <dbReference type="SAM" id="MobiDB-lite"/>
    </source>
</evidence>
<dbReference type="PROSITE" id="PS50966">
    <property type="entry name" value="ZF_SWIM"/>
    <property type="match status" value="1"/>
</dbReference>
<dbReference type="Proteomes" id="UP000022910">
    <property type="component" value="Unassembled WGS sequence"/>
</dbReference>
<dbReference type="Pfam" id="PF10551">
    <property type="entry name" value="MULE"/>
    <property type="match status" value="1"/>
</dbReference>
<dbReference type="HOGENOM" id="CLU_019367_1_0_1"/>
<dbReference type="AlphaFoldDB" id="A0A015IH60"/>
<dbReference type="InterPro" id="IPR004330">
    <property type="entry name" value="FAR1_DNA_bnd_dom"/>
</dbReference>
<comment type="caution">
    <text evidence="4">The sequence shown here is derived from an EMBL/GenBank/DDBJ whole genome shotgun (WGS) entry which is preliminary data.</text>
</comment>
<keyword evidence="1" id="KW-0862">Zinc</keyword>
<evidence type="ECO:0000256" key="1">
    <source>
        <dbReference type="PROSITE-ProRule" id="PRU00325"/>
    </source>
</evidence>